<evidence type="ECO:0000259" key="1">
    <source>
        <dbReference type="PROSITE" id="PS51832"/>
    </source>
</evidence>
<dbReference type="EMBL" id="CTRP01000003">
    <property type="protein sequence ID" value="CQR70648.1"/>
    <property type="molecule type" value="Genomic_DNA"/>
</dbReference>
<proteinExistence type="predicted"/>
<reference evidence="3" key="1">
    <citation type="submission" date="2015-03" db="EMBL/GenBank/DDBJ databases">
        <authorList>
            <person name="Nijsse Bart"/>
        </authorList>
    </citation>
    <scope>NUCLEOTIDE SEQUENCE [LARGE SCALE GENOMIC DNA]</scope>
</reference>
<accession>A0A0U1KT89</accession>
<evidence type="ECO:0000313" key="3">
    <source>
        <dbReference type="Proteomes" id="UP000049855"/>
    </source>
</evidence>
<sequence>MQKIAISELQPNMVVARNIFSTEGVLLLSADTVLNATQIERLQQFGLPSIYIKNPFTDTIPYGDLIDTIPEVVREETRVQAVQLVNTAFQNLTILQNLDTQQFKAISDLILDDVIKNRGAMIHLTDIRAHDGYTFGHSVNVCVLATLTGVQLGYDMVNLKELALGALLHDAGKMLIPQEILLKPAPLTNDERKLMEKHSDLGFDILRKQSDIPLVSAHIAFQHHEKFDGNGYNRGLAGTNIHEYARIVAIADVYDALTSDRPYKEASLPHEAYEIMMSLANTHFDPVILQTFLNQIALYPLGSIVQLNTDDIAVVTRVIPGLQTRPTVKVLLDASGHKLKNGPEIDLTRHLTTFITKVFTLTEVLQLGANSTRQTNLQQTFEPTS</sequence>
<evidence type="ECO:0000313" key="2">
    <source>
        <dbReference type="EMBL" id="CQR70648.1"/>
    </source>
</evidence>
<dbReference type="GO" id="GO:0016787">
    <property type="term" value="F:hydrolase activity"/>
    <property type="evidence" value="ECO:0007669"/>
    <property type="project" value="UniProtKB-KW"/>
</dbReference>
<dbReference type="SMART" id="SM00471">
    <property type="entry name" value="HDc"/>
    <property type="match status" value="1"/>
</dbReference>
<dbReference type="NCBIfam" id="TIGR00277">
    <property type="entry name" value="HDIG"/>
    <property type="match status" value="1"/>
</dbReference>
<dbReference type="InterPro" id="IPR003607">
    <property type="entry name" value="HD/PDEase_dom"/>
</dbReference>
<dbReference type="InterPro" id="IPR006675">
    <property type="entry name" value="HDIG_dom"/>
</dbReference>
<dbReference type="AlphaFoldDB" id="A0A0U1KT89"/>
<dbReference type="Proteomes" id="UP000049855">
    <property type="component" value="Unassembled WGS sequence"/>
</dbReference>
<dbReference type="InterPro" id="IPR037522">
    <property type="entry name" value="HD_GYP_dom"/>
</dbReference>
<dbReference type="PROSITE" id="PS51832">
    <property type="entry name" value="HD_GYP"/>
    <property type="match status" value="1"/>
</dbReference>
<keyword evidence="3" id="KW-1185">Reference proteome</keyword>
<keyword evidence="2" id="KW-0378">Hydrolase</keyword>
<name>A0A0U1KT89_9FIRM</name>
<dbReference type="Gene3D" id="1.10.3210.10">
    <property type="entry name" value="Hypothetical protein af1432"/>
    <property type="match status" value="1"/>
</dbReference>
<dbReference type="RefSeq" id="WP_021169374.1">
    <property type="nucleotide sequence ID" value="NZ_CTRP01000003.1"/>
</dbReference>
<dbReference type="SUPFAM" id="SSF109604">
    <property type="entry name" value="HD-domain/PDEase-like"/>
    <property type="match status" value="1"/>
</dbReference>
<dbReference type="CDD" id="cd00077">
    <property type="entry name" value="HDc"/>
    <property type="match status" value="1"/>
</dbReference>
<dbReference type="PANTHER" id="PTHR43155:SF2">
    <property type="entry name" value="CYCLIC DI-GMP PHOSPHODIESTERASE PA4108"/>
    <property type="match status" value="1"/>
</dbReference>
<dbReference type="PANTHER" id="PTHR43155">
    <property type="entry name" value="CYCLIC DI-GMP PHOSPHODIESTERASE PA4108-RELATED"/>
    <property type="match status" value="1"/>
</dbReference>
<protein>
    <submittedName>
        <fullName evidence="2">Metal dependent phosphohydrolase</fullName>
    </submittedName>
</protein>
<dbReference type="Pfam" id="PF13487">
    <property type="entry name" value="HD_5"/>
    <property type="match status" value="1"/>
</dbReference>
<organism evidence="2 3">
    <name type="scientific">Sporomusa ovata</name>
    <dbReference type="NCBI Taxonomy" id="2378"/>
    <lineage>
        <taxon>Bacteria</taxon>
        <taxon>Bacillati</taxon>
        <taxon>Bacillota</taxon>
        <taxon>Negativicutes</taxon>
        <taxon>Selenomonadales</taxon>
        <taxon>Sporomusaceae</taxon>
        <taxon>Sporomusa</taxon>
    </lineage>
</organism>
<feature type="domain" description="HD-GYP" evidence="1">
    <location>
        <begin position="112"/>
        <end position="308"/>
    </location>
</feature>
<gene>
    <name evidence="2" type="ORF">SpAn4DRAFT_1617</name>
</gene>